<reference evidence="1" key="1">
    <citation type="submission" date="2022-08" db="EMBL/GenBank/DDBJ databases">
        <title>Genome Sequence of Pycnoporus sanguineus.</title>
        <authorList>
            <person name="Buettner E."/>
        </authorList>
    </citation>
    <scope>NUCLEOTIDE SEQUENCE</scope>
    <source>
        <strain evidence="1">CG-C14</strain>
    </source>
</reference>
<comment type="caution">
    <text evidence="1">The sequence shown here is derived from an EMBL/GenBank/DDBJ whole genome shotgun (WGS) entry which is preliminary data.</text>
</comment>
<protein>
    <submittedName>
        <fullName evidence="1">Uncharacterized protein</fullName>
    </submittedName>
</protein>
<proteinExistence type="predicted"/>
<name>A0ACC1PSC9_9APHY</name>
<evidence type="ECO:0000313" key="1">
    <source>
        <dbReference type="EMBL" id="KAJ3001479.1"/>
    </source>
</evidence>
<dbReference type="EMBL" id="JANSHE010001700">
    <property type="protein sequence ID" value="KAJ3001479.1"/>
    <property type="molecule type" value="Genomic_DNA"/>
</dbReference>
<dbReference type="Proteomes" id="UP001144978">
    <property type="component" value="Unassembled WGS sequence"/>
</dbReference>
<keyword evidence="2" id="KW-1185">Reference proteome</keyword>
<evidence type="ECO:0000313" key="2">
    <source>
        <dbReference type="Proteomes" id="UP001144978"/>
    </source>
</evidence>
<accession>A0ACC1PSC9</accession>
<organism evidence="1 2">
    <name type="scientific">Trametes sanguinea</name>
    <dbReference type="NCBI Taxonomy" id="158606"/>
    <lineage>
        <taxon>Eukaryota</taxon>
        <taxon>Fungi</taxon>
        <taxon>Dikarya</taxon>
        <taxon>Basidiomycota</taxon>
        <taxon>Agaricomycotina</taxon>
        <taxon>Agaricomycetes</taxon>
        <taxon>Polyporales</taxon>
        <taxon>Polyporaceae</taxon>
        <taxon>Trametes</taxon>
    </lineage>
</organism>
<sequence length="218" mass="23403">MFGPDHDDNLANEHPSMVVRPSEESDQVDQLDEAAYAAPALVGPATAAGNRPGQSLDQVRVADVPLGHLLEVLTDCDRCRDTAHKSNCEFSDRAAKGCRACLKAKRTCSWGRIGMRGEVYGKVPFRQSHASLLTPRISAKQGPKTKVLARFNGSGLGIVKRTETDWAAVFEAVESATDFLVKHGVVVLDATALAAKTSDCSHARSPDRMAGLRFCLSG</sequence>
<gene>
    <name evidence="1" type="ORF">NUW54_g6397</name>
</gene>